<gene>
    <name evidence="1" type="ORF">RPERSI_LOCUS2959</name>
</gene>
<organism evidence="1 2">
    <name type="scientific">Racocetra persica</name>
    <dbReference type="NCBI Taxonomy" id="160502"/>
    <lineage>
        <taxon>Eukaryota</taxon>
        <taxon>Fungi</taxon>
        <taxon>Fungi incertae sedis</taxon>
        <taxon>Mucoromycota</taxon>
        <taxon>Glomeromycotina</taxon>
        <taxon>Glomeromycetes</taxon>
        <taxon>Diversisporales</taxon>
        <taxon>Gigasporaceae</taxon>
        <taxon>Racocetra</taxon>
    </lineage>
</organism>
<comment type="caution">
    <text evidence="1">The sequence shown here is derived from an EMBL/GenBank/DDBJ whole genome shotgun (WGS) entry which is preliminary data.</text>
</comment>
<evidence type="ECO:0000313" key="2">
    <source>
        <dbReference type="Proteomes" id="UP000789920"/>
    </source>
</evidence>
<name>A0ACA9LFE0_9GLOM</name>
<dbReference type="Proteomes" id="UP000789920">
    <property type="component" value="Unassembled WGS sequence"/>
</dbReference>
<keyword evidence="2" id="KW-1185">Reference proteome</keyword>
<proteinExistence type="predicted"/>
<accession>A0ACA9LFE0</accession>
<feature type="non-terminal residue" evidence="1">
    <location>
        <position position="1"/>
    </location>
</feature>
<sequence>EQNHVDVLICGAGPVGLFLSNELAAFKINFRIIEKLNKHPNFSKAIYVSPRTLEIFDNRGLIDPFLENGVKVKQFTTYQSTQELFKIDLSSMNSLFPFALMTRQNKTQDYLFDALHRKKSMGIENVPNVEFSMELIKYEEKDDHIIAIVKNINSGKEEEIICRYLIGCDGVHSSVRKGRNDWIFEGQTLNASWAVADVSIDHELVKDYQVTLFAAPGGHIAILPLDSRKKTFRIIGRVPEENITLDKLQKMIDKKTAPIKLEIKDPVWLANFKVSEKVANRYRTGRVFLAGDAAHCHSPVGGQGMNLGIQDAHNLAFKLALVIKNQAINPDKILNSYEQERRPVGKNVVSGTSFATKMLSGNDFISNLLRSSVAPFMFQFFPQLAFNFQTNLFQTDLKYFPETSEILHKYNPLSHSKNKLIKAGHYAIDGPLKKVIPKKSHDRITLFDVFCSTALKHTLILFTLTKGVTADRNPLINTLLEIYSGYKNAITPVIVSYQGAVQTADIPFMSFLEEGREQHIFMESQFELHEKYGITKEIGQQAFILVRPDLYIASAVFENDVDKLRAFLEGYFVKLVR</sequence>
<protein>
    <submittedName>
        <fullName evidence="1">27332_t:CDS:1</fullName>
    </submittedName>
</protein>
<dbReference type="EMBL" id="CAJVQC010003433">
    <property type="protein sequence ID" value="CAG8526866.1"/>
    <property type="molecule type" value="Genomic_DNA"/>
</dbReference>
<evidence type="ECO:0000313" key="1">
    <source>
        <dbReference type="EMBL" id="CAG8526866.1"/>
    </source>
</evidence>
<reference evidence="1" key="1">
    <citation type="submission" date="2021-06" db="EMBL/GenBank/DDBJ databases">
        <authorList>
            <person name="Kallberg Y."/>
            <person name="Tangrot J."/>
            <person name="Rosling A."/>
        </authorList>
    </citation>
    <scope>NUCLEOTIDE SEQUENCE</scope>
    <source>
        <strain evidence="1">MA461A</strain>
    </source>
</reference>